<name>A0AAW1KWS1_SAPOF</name>
<evidence type="ECO:0000313" key="1">
    <source>
        <dbReference type="EMBL" id="KAK9725480.1"/>
    </source>
</evidence>
<dbReference type="Proteomes" id="UP001443914">
    <property type="component" value="Unassembled WGS sequence"/>
</dbReference>
<organism evidence="1 2">
    <name type="scientific">Saponaria officinalis</name>
    <name type="common">Common soapwort</name>
    <name type="synonym">Lychnis saponaria</name>
    <dbReference type="NCBI Taxonomy" id="3572"/>
    <lineage>
        <taxon>Eukaryota</taxon>
        <taxon>Viridiplantae</taxon>
        <taxon>Streptophyta</taxon>
        <taxon>Embryophyta</taxon>
        <taxon>Tracheophyta</taxon>
        <taxon>Spermatophyta</taxon>
        <taxon>Magnoliopsida</taxon>
        <taxon>eudicotyledons</taxon>
        <taxon>Gunneridae</taxon>
        <taxon>Pentapetalae</taxon>
        <taxon>Caryophyllales</taxon>
        <taxon>Caryophyllaceae</taxon>
        <taxon>Caryophylleae</taxon>
        <taxon>Saponaria</taxon>
    </lineage>
</organism>
<sequence length="99" mass="10677">MSEVMWSEAPESTIHPFDIDLCEAEKAVKSGMIPAKLVVQWEVDFSDSASKTFSMTVSTIPDTSLLSMEVEDEGCRGEEGRSSIGVYSVPSAGSVRISV</sequence>
<proteinExistence type="predicted"/>
<evidence type="ECO:0000313" key="2">
    <source>
        <dbReference type="Proteomes" id="UP001443914"/>
    </source>
</evidence>
<reference evidence="1" key="1">
    <citation type="submission" date="2024-03" db="EMBL/GenBank/DDBJ databases">
        <title>WGS assembly of Saponaria officinalis var. Norfolk2.</title>
        <authorList>
            <person name="Jenkins J."/>
            <person name="Shu S."/>
            <person name="Grimwood J."/>
            <person name="Barry K."/>
            <person name="Goodstein D."/>
            <person name="Schmutz J."/>
            <person name="Leebens-Mack J."/>
            <person name="Osbourn A."/>
        </authorList>
    </citation>
    <scope>NUCLEOTIDE SEQUENCE [LARGE SCALE GENOMIC DNA]</scope>
    <source>
        <strain evidence="1">JIC</strain>
    </source>
</reference>
<protein>
    <submittedName>
        <fullName evidence="1">Uncharacterized protein</fullName>
    </submittedName>
</protein>
<dbReference type="EMBL" id="JBDFQZ010000005">
    <property type="protein sequence ID" value="KAK9725480.1"/>
    <property type="molecule type" value="Genomic_DNA"/>
</dbReference>
<dbReference type="AlphaFoldDB" id="A0AAW1KWS1"/>
<keyword evidence="2" id="KW-1185">Reference proteome</keyword>
<accession>A0AAW1KWS1</accession>
<gene>
    <name evidence="1" type="ORF">RND81_05G146700</name>
</gene>
<comment type="caution">
    <text evidence="1">The sequence shown here is derived from an EMBL/GenBank/DDBJ whole genome shotgun (WGS) entry which is preliminary data.</text>
</comment>